<dbReference type="InterPro" id="IPR020103">
    <property type="entry name" value="PsdUridine_synth_cat_dom_sf"/>
</dbReference>
<feature type="region of interest" description="Disordered" evidence="4">
    <location>
        <begin position="484"/>
        <end position="509"/>
    </location>
</feature>
<gene>
    <name evidence="6" type="primary">PUS3</name>
    <name evidence="6" type="ORF">OS493_030676</name>
</gene>
<dbReference type="EC" id="5.4.99.45" evidence="6"/>
<reference evidence="6" key="1">
    <citation type="submission" date="2023-01" db="EMBL/GenBank/DDBJ databases">
        <title>Genome assembly of the deep-sea coral Lophelia pertusa.</title>
        <authorList>
            <person name="Herrera S."/>
            <person name="Cordes E."/>
        </authorList>
    </citation>
    <scope>NUCLEOTIDE SEQUENCE</scope>
    <source>
        <strain evidence="6">USNM1676648</strain>
        <tissue evidence="6">Polyp</tissue>
    </source>
</reference>
<dbReference type="InterPro" id="IPR001406">
    <property type="entry name" value="PsdUridine_synth_TruA"/>
</dbReference>
<evidence type="ECO:0000256" key="3">
    <source>
        <dbReference type="ARBA" id="ARBA00023235"/>
    </source>
</evidence>
<dbReference type="GO" id="GO:0031119">
    <property type="term" value="P:tRNA pseudouridine synthesis"/>
    <property type="evidence" value="ECO:0007669"/>
    <property type="project" value="TreeGrafter"/>
</dbReference>
<evidence type="ECO:0000259" key="5">
    <source>
        <dbReference type="Pfam" id="PF01416"/>
    </source>
</evidence>
<evidence type="ECO:0000256" key="4">
    <source>
        <dbReference type="SAM" id="MobiDB-lite"/>
    </source>
</evidence>
<dbReference type="Gene3D" id="3.30.70.580">
    <property type="entry name" value="Pseudouridine synthase I, catalytic domain, N-terminal subdomain"/>
    <property type="match status" value="1"/>
</dbReference>
<keyword evidence="7" id="KW-1185">Reference proteome</keyword>
<dbReference type="GO" id="GO:0160154">
    <property type="term" value="F:tRNA pseudouridine(38/39) synthase activity"/>
    <property type="evidence" value="ECO:0007669"/>
    <property type="project" value="UniProtKB-EC"/>
</dbReference>
<dbReference type="Gene3D" id="3.30.70.660">
    <property type="entry name" value="Pseudouridine synthase I, catalytic domain, C-terminal subdomain"/>
    <property type="match status" value="1"/>
</dbReference>
<dbReference type="CDD" id="cd02569">
    <property type="entry name" value="PseudoU_synth_ScPus3"/>
    <property type="match status" value="1"/>
</dbReference>
<organism evidence="6 7">
    <name type="scientific">Desmophyllum pertusum</name>
    <dbReference type="NCBI Taxonomy" id="174260"/>
    <lineage>
        <taxon>Eukaryota</taxon>
        <taxon>Metazoa</taxon>
        <taxon>Cnidaria</taxon>
        <taxon>Anthozoa</taxon>
        <taxon>Hexacorallia</taxon>
        <taxon>Scleractinia</taxon>
        <taxon>Caryophylliina</taxon>
        <taxon>Caryophylliidae</taxon>
        <taxon>Desmophyllum</taxon>
    </lineage>
</organism>
<dbReference type="FunFam" id="3.30.70.580:FF:000007">
    <property type="entry name" value="tRNA pseudouridine synthase"/>
    <property type="match status" value="1"/>
</dbReference>
<dbReference type="Pfam" id="PF01416">
    <property type="entry name" value="PseudoU_synth_1"/>
    <property type="match status" value="1"/>
</dbReference>
<dbReference type="Proteomes" id="UP001163046">
    <property type="component" value="Unassembled WGS sequence"/>
</dbReference>
<dbReference type="EMBL" id="MU826383">
    <property type="protein sequence ID" value="KAJ7377082.1"/>
    <property type="molecule type" value="Genomic_DNA"/>
</dbReference>
<evidence type="ECO:0000313" key="6">
    <source>
        <dbReference type="EMBL" id="KAJ7377082.1"/>
    </source>
</evidence>
<feature type="domain" description="Pseudouridine synthase I TruA alpha/beta" evidence="5">
    <location>
        <begin position="255"/>
        <end position="370"/>
    </location>
</feature>
<dbReference type="PANTHER" id="PTHR11142:SF5">
    <property type="entry name" value="TRNA PSEUDOURIDINE(38_39) SYNTHASE"/>
    <property type="match status" value="1"/>
</dbReference>
<evidence type="ECO:0000313" key="7">
    <source>
        <dbReference type="Proteomes" id="UP001163046"/>
    </source>
</evidence>
<comment type="caution">
    <text evidence="6">The sequence shown here is derived from an EMBL/GenBank/DDBJ whole genome shotgun (WGS) entry which is preliminary data.</text>
</comment>
<dbReference type="SUPFAM" id="SSF55120">
    <property type="entry name" value="Pseudouridine synthase"/>
    <property type="match status" value="1"/>
</dbReference>
<proteinExistence type="inferred from homology"/>
<evidence type="ECO:0000256" key="2">
    <source>
        <dbReference type="ARBA" id="ARBA00022694"/>
    </source>
</evidence>
<dbReference type="PANTHER" id="PTHR11142">
    <property type="entry name" value="PSEUDOURIDYLATE SYNTHASE"/>
    <property type="match status" value="1"/>
</dbReference>
<feature type="region of interest" description="Disordered" evidence="4">
    <location>
        <begin position="52"/>
        <end position="90"/>
    </location>
</feature>
<dbReference type="HAMAP" id="MF_00171">
    <property type="entry name" value="TruA"/>
    <property type="match status" value="1"/>
</dbReference>
<comment type="similarity">
    <text evidence="1">Belongs to the tRNA pseudouridine synthase TruA family.</text>
</comment>
<dbReference type="GO" id="GO:0003723">
    <property type="term" value="F:RNA binding"/>
    <property type="evidence" value="ECO:0007669"/>
    <property type="project" value="InterPro"/>
</dbReference>
<accession>A0A9X0CV15</accession>
<protein>
    <submittedName>
        <fullName evidence="6">tRNA pseudouridine synthase 3</fullName>
        <ecNumber evidence="6">5.4.99.45</ecNumber>
    </submittedName>
</protein>
<sequence>MDCSDHVVVDEISDLQSLSKQDLIERIVELTREKQELLKKLDTSSVIEQQLDGNNGDNLVCKTPEEHHSPKDRGTNKKPETASRGSGKQKPFDFTGYHKRHIALKMAYLGWDFHGFASQESTENTIESHFFAALSKACLVENRADSNYSRCGRTDKGVSAFSQVVSLDVRSNLAEGLGLIMGGDQEKVEKRIENAKEVSEIPYAHVLNKLLPPEIRIIAWMPVDQEFDARFSCLHRTYKYFFPAANVDVDVMNQAAQKLVGEHDFRNFCKMDVSNGVVAFERELLSFTVHKIKNGSQSCNGYEMCELTICGSAFLWHQVRCMVAVLLMIGQNLENPEVIDWMLDIKQCRSRPQYNMASEIPLVLYDCCYEQLSWKHESGILEALLKDFQTQWTTHAIKAIVLTNVIGRLDDSAVIKDVDDNKVWLCDSDKGDKIVTWRDMKQPQCHQLIPLVPFQVMTKAHKPLMKRAVHKSFESKLKTVNAKRRKVGKEEFSEKASNAHGANSDPVTF</sequence>
<feature type="compositionally biased region" description="Basic and acidic residues" evidence="4">
    <location>
        <begin position="63"/>
        <end position="81"/>
    </location>
</feature>
<dbReference type="OrthoDB" id="25767at2759"/>
<dbReference type="InterPro" id="IPR020094">
    <property type="entry name" value="TruA/RsuA/RluB/E/F_N"/>
</dbReference>
<name>A0A9X0CV15_9CNID</name>
<keyword evidence="2" id="KW-0819">tRNA processing</keyword>
<dbReference type="NCBIfam" id="TIGR00071">
    <property type="entry name" value="hisT_truA"/>
    <property type="match status" value="1"/>
</dbReference>
<dbReference type="GO" id="GO:0005634">
    <property type="term" value="C:nucleus"/>
    <property type="evidence" value="ECO:0007669"/>
    <property type="project" value="TreeGrafter"/>
</dbReference>
<evidence type="ECO:0000256" key="1">
    <source>
        <dbReference type="ARBA" id="ARBA00009375"/>
    </source>
</evidence>
<dbReference type="GO" id="GO:0005737">
    <property type="term" value="C:cytoplasm"/>
    <property type="evidence" value="ECO:0007669"/>
    <property type="project" value="TreeGrafter"/>
</dbReference>
<dbReference type="GO" id="GO:1990481">
    <property type="term" value="P:mRNA pseudouridine synthesis"/>
    <property type="evidence" value="ECO:0007669"/>
    <property type="project" value="TreeGrafter"/>
</dbReference>
<dbReference type="InterPro" id="IPR020097">
    <property type="entry name" value="PsdUridine_synth_TruA_a/b_dom"/>
</dbReference>
<dbReference type="InterPro" id="IPR041707">
    <property type="entry name" value="Pus3-like"/>
</dbReference>
<keyword evidence="3 6" id="KW-0413">Isomerase</keyword>
<dbReference type="InterPro" id="IPR020095">
    <property type="entry name" value="PsdUridine_synth_TruA_C"/>
</dbReference>
<dbReference type="AlphaFoldDB" id="A0A9X0CV15"/>